<comment type="similarity">
    <text evidence="1">Belongs to the disease resistance NB-LRR family.</text>
</comment>
<reference evidence="9 10" key="1">
    <citation type="submission" date="2013-09" db="EMBL/GenBank/DDBJ databases">
        <title>Corchorus capsularis genome sequencing.</title>
        <authorList>
            <person name="Alam M."/>
            <person name="Haque M.S."/>
            <person name="Islam M.S."/>
            <person name="Emdad E.M."/>
            <person name="Islam M.M."/>
            <person name="Ahmed B."/>
            <person name="Halim A."/>
            <person name="Hossen Q.M.M."/>
            <person name="Hossain M.Z."/>
            <person name="Ahmed R."/>
            <person name="Khan M.M."/>
            <person name="Islam R."/>
            <person name="Rashid M.M."/>
            <person name="Khan S.A."/>
            <person name="Rahman M.S."/>
            <person name="Alam M."/>
        </authorList>
    </citation>
    <scope>NUCLEOTIDE SEQUENCE [LARGE SCALE GENOMIC DNA]</scope>
    <source>
        <strain evidence="10">cv. CVL-1</strain>
        <tissue evidence="9">Whole seedling</tissue>
    </source>
</reference>
<dbReference type="Pfam" id="PF00931">
    <property type="entry name" value="NB-ARC"/>
    <property type="match status" value="1"/>
</dbReference>
<dbReference type="InterPro" id="IPR003593">
    <property type="entry name" value="AAA+_ATPase"/>
</dbReference>
<evidence type="ECO:0000256" key="6">
    <source>
        <dbReference type="ARBA" id="ARBA00022840"/>
    </source>
</evidence>
<dbReference type="InterPro" id="IPR032675">
    <property type="entry name" value="LRR_dom_sf"/>
</dbReference>
<dbReference type="PANTHER" id="PTHR33463:SF217">
    <property type="entry name" value="DISEASE RESISTANCE PROTEIN RPS2-LIKE"/>
    <property type="match status" value="1"/>
</dbReference>
<dbReference type="PANTHER" id="PTHR33463">
    <property type="entry name" value="NB-ARC DOMAIN-CONTAINING PROTEIN-RELATED"/>
    <property type="match status" value="1"/>
</dbReference>
<sequence length="763" mass="87533">MDLIGPIVDMIGLIGPSICNCLKYHIKLKEYLENLERSQAELQSRIEDIQLRIANESRYGKTTKNEVENWVKTAKQIIAEAKHVEEKARKVKWFSRCCLGKLADKKTQEIKEEYGKSNFESLVVDAPSSGREELRAPKLVGERDVKERIWRCLMEDDDQVGKIGVCGMGGIGKTTIMMHIYNDLLKETKFGRVIWITVSQAFNVGKLQNDIASRLNERLDDDDAIMRAGKLSKMLERQGTCVIILDDVWESFGLEQVGIPEPTPQNGCKLVLTSRREEVARSMGFQIIRVKPLSHEESLKLFSSKVGDGAIMKTPTLAPTVKLVVKECAGLPLAIVVVGSSMRGISDPSLWKNALNELRQQVKRSLQQVEDEVFGRLEFSYNRLKHEKDRHCFLYCALYPEDHDIYREELIEHWIEEGLIDEMESREAMRCSGRAILQRLEENCLLIEVDDFFIKMHDVVRDMALHMTRKRFFVKAGLQLKEVPEWNIEDVEKVSLMTNSISEIHLTIPSSMQSPRCQHLTTLLLSENRLRTIPEAFFDDMPNLKILDLSRNPIQALPKSLSNLESLTALLLSGCEDLKAMPCLSKLQALKKLNLWKSGMEEVPQGLEMLINLRYLILGYCYEIPRGTISKLYRLQHLVMFSTLQGGAEEIRELNKLEVLLGVWSKVSELNNFASFGKRLINFSICITEEGSGYEWLRALGSGDFQDRKEVSFSEFKIEDGDVIRLPSDVEEIYVLSREWWESLEWDHPNAKNVLQCFLRFYV</sequence>
<evidence type="ECO:0000256" key="1">
    <source>
        <dbReference type="ARBA" id="ARBA00008894"/>
    </source>
</evidence>
<protein>
    <submittedName>
        <fullName evidence="9">Disease resistance protein</fullName>
    </submittedName>
</protein>
<evidence type="ECO:0000256" key="2">
    <source>
        <dbReference type="ARBA" id="ARBA00022614"/>
    </source>
</evidence>
<evidence type="ECO:0000313" key="9">
    <source>
        <dbReference type="EMBL" id="OMO55618.1"/>
    </source>
</evidence>
<dbReference type="InterPro" id="IPR042197">
    <property type="entry name" value="Apaf_helical"/>
</dbReference>
<proteinExistence type="inferred from homology"/>
<keyword evidence="10" id="KW-1185">Reference proteome</keyword>
<dbReference type="STRING" id="210143.A0A1R3GBZ0"/>
<dbReference type="AlphaFoldDB" id="A0A1R3GBZ0"/>
<dbReference type="Gene3D" id="3.40.50.300">
    <property type="entry name" value="P-loop containing nucleotide triphosphate hydrolases"/>
    <property type="match status" value="1"/>
</dbReference>
<keyword evidence="5" id="KW-0611">Plant defense</keyword>
<dbReference type="InterPro" id="IPR002182">
    <property type="entry name" value="NB-ARC"/>
</dbReference>
<evidence type="ECO:0000256" key="5">
    <source>
        <dbReference type="ARBA" id="ARBA00022821"/>
    </source>
</evidence>
<evidence type="ECO:0000259" key="8">
    <source>
        <dbReference type="SMART" id="SM00382"/>
    </source>
</evidence>
<dbReference type="Pfam" id="PF23559">
    <property type="entry name" value="WHD_DRP"/>
    <property type="match status" value="1"/>
</dbReference>
<dbReference type="FunFam" id="3.40.50.300:FF:001091">
    <property type="entry name" value="Probable disease resistance protein At1g61300"/>
    <property type="match status" value="1"/>
</dbReference>
<feature type="domain" description="AAA+ ATPase" evidence="8">
    <location>
        <begin position="159"/>
        <end position="294"/>
    </location>
</feature>
<dbReference type="InterPro" id="IPR058922">
    <property type="entry name" value="WHD_DRP"/>
</dbReference>
<dbReference type="Gene3D" id="1.10.8.430">
    <property type="entry name" value="Helical domain of apoptotic protease-activating factors"/>
    <property type="match status" value="1"/>
</dbReference>
<keyword evidence="6" id="KW-0067">ATP-binding</keyword>
<keyword evidence="3" id="KW-0677">Repeat</keyword>
<keyword evidence="2" id="KW-0433">Leucine-rich repeat</keyword>
<dbReference type="OMA" id="ESTNICL"/>
<dbReference type="GO" id="GO:0006952">
    <property type="term" value="P:defense response"/>
    <property type="evidence" value="ECO:0007669"/>
    <property type="project" value="UniProtKB-KW"/>
</dbReference>
<keyword evidence="4" id="KW-0547">Nucleotide-binding</keyword>
<accession>A0A1R3GBZ0</accession>
<feature type="coiled-coil region" evidence="7">
    <location>
        <begin position="25"/>
        <end position="52"/>
    </location>
</feature>
<dbReference type="InterPro" id="IPR027417">
    <property type="entry name" value="P-loop_NTPase"/>
</dbReference>
<dbReference type="Gene3D" id="3.80.10.10">
    <property type="entry name" value="Ribonuclease Inhibitor"/>
    <property type="match status" value="1"/>
</dbReference>
<dbReference type="Gramene" id="OMO55618">
    <property type="protein sequence ID" value="OMO55618"/>
    <property type="gene ID" value="CCACVL1_27125"/>
</dbReference>
<dbReference type="SUPFAM" id="SSF52058">
    <property type="entry name" value="L domain-like"/>
    <property type="match status" value="1"/>
</dbReference>
<dbReference type="SMART" id="SM00369">
    <property type="entry name" value="LRR_TYP"/>
    <property type="match status" value="2"/>
</dbReference>
<evidence type="ECO:0000256" key="4">
    <source>
        <dbReference type="ARBA" id="ARBA00022741"/>
    </source>
</evidence>
<dbReference type="OrthoDB" id="1926275at2759"/>
<dbReference type="InterPro" id="IPR050905">
    <property type="entry name" value="Plant_NBS-LRR"/>
</dbReference>
<comment type="caution">
    <text evidence="9">The sequence shown here is derived from an EMBL/GenBank/DDBJ whole genome shotgun (WGS) entry which is preliminary data.</text>
</comment>
<dbReference type="GO" id="GO:0005524">
    <property type="term" value="F:ATP binding"/>
    <property type="evidence" value="ECO:0007669"/>
    <property type="project" value="UniProtKB-KW"/>
</dbReference>
<dbReference type="SMART" id="SM00382">
    <property type="entry name" value="AAA"/>
    <property type="match status" value="1"/>
</dbReference>
<dbReference type="EMBL" id="AWWV01014625">
    <property type="protein sequence ID" value="OMO55618.1"/>
    <property type="molecule type" value="Genomic_DNA"/>
</dbReference>
<dbReference type="InterPro" id="IPR036388">
    <property type="entry name" value="WH-like_DNA-bd_sf"/>
</dbReference>
<name>A0A1R3GBZ0_COCAP</name>
<evidence type="ECO:0000256" key="3">
    <source>
        <dbReference type="ARBA" id="ARBA00022737"/>
    </source>
</evidence>
<dbReference type="Proteomes" id="UP000188268">
    <property type="component" value="Unassembled WGS sequence"/>
</dbReference>
<dbReference type="PRINTS" id="PR00364">
    <property type="entry name" value="DISEASERSIST"/>
</dbReference>
<evidence type="ECO:0000256" key="7">
    <source>
        <dbReference type="SAM" id="Coils"/>
    </source>
</evidence>
<dbReference type="PROSITE" id="PS51450">
    <property type="entry name" value="LRR"/>
    <property type="match status" value="1"/>
</dbReference>
<dbReference type="Gene3D" id="1.10.10.10">
    <property type="entry name" value="Winged helix-like DNA-binding domain superfamily/Winged helix DNA-binding domain"/>
    <property type="match status" value="1"/>
</dbReference>
<dbReference type="InterPro" id="IPR003591">
    <property type="entry name" value="Leu-rich_rpt_typical-subtyp"/>
</dbReference>
<dbReference type="FunFam" id="1.10.10.10:FF:000322">
    <property type="entry name" value="Probable disease resistance protein At1g63360"/>
    <property type="match status" value="1"/>
</dbReference>
<dbReference type="Pfam" id="PF13855">
    <property type="entry name" value="LRR_8"/>
    <property type="match status" value="1"/>
</dbReference>
<dbReference type="GO" id="GO:0043531">
    <property type="term" value="F:ADP binding"/>
    <property type="evidence" value="ECO:0007669"/>
    <property type="project" value="InterPro"/>
</dbReference>
<keyword evidence="7" id="KW-0175">Coiled coil</keyword>
<dbReference type="InterPro" id="IPR001611">
    <property type="entry name" value="Leu-rich_rpt"/>
</dbReference>
<organism evidence="9 10">
    <name type="scientific">Corchorus capsularis</name>
    <name type="common">Jute</name>
    <dbReference type="NCBI Taxonomy" id="210143"/>
    <lineage>
        <taxon>Eukaryota</taxon>
        <taxon>Viridiplantae</taxon>
        <taxon>Streptophyta</taxon>
        <taxon>Embryophyta</taxon>
        <taxon>Tracheophyta</taxon>
        <taxon>Spermatophyta</taxon>
        <taxon>Magnoliopsida</taxon>
        <taxon>eudicotyledons</taxon>
        <taxon>Gunneridae</taxon>
        <taxon>Pentapetalae</taxon>
        <taxon>rosids</taxon>
        <taxon>malvids</taxon>
        <taxon>Malvales</taxon>
        <taxon>Malvaceae</taxon>
        <taxon>Grewioideae</taxon>
        <taxon>Apeibeae</taxon>
        <taxon>Corchorus</taxon>
    </lineage>
</organism>
<evidence type="ECO:0000313" key="10">
    <source>
        <dbReference type="Proteomes" id="UP000188268"/>
    </source>
</evidence>
<gene>
    <name evidence="9" type="ORF">CCACVL1_27125</name>
</gene>
<dbReference type="SUPFAM" id="SSF52540">
    <property type="entry name" value="P-loop containing nucleoside triphosphate hydrolases"/>
    <property type="match status" value="1"/>
</dbReference>